<protein>
    <submittedName>
        <fullName evidence="1">Uncharacterized protein</fullName>
    </submittedName>
</protein>
<organism evidence="1 2">
    <name type="scientific">Rhodomicrobium vannielii (strain ATCC 17100 / DSM 162 / LMG 4299 / NCIMB 10020 / ATH 3.1.1)</name>
    <dbReference type="NCBI Taxonomy" id="648757"/>
    <lineage>
        <taxon>Bacteria</taxon>
        <taxon>Pseudomonadati</taxon>
        <taxon>Pseudomonadota</taxon>
        <taxon>Alphaproteobacteria</taxon>
        <taxon>Hyphomicrobiales</taxon>
        <taxon>Hyphomicrobiaceae</taxon>
        <taxon>Rhodomicrobium</taxon>
    </lineage>
</organism>
<name>E3I3L2_RHOVT</name>
<dbReference type="KEGG" id="rva:Rvan_1087"/>
<proteinExistence type="predicted"/>
<dbReference type="Proteomes" id="UP000001399">
    <property type="component" value="Chromosome"/>
</dbReference>
<reference evidence="2" key="1">
    <citation type="journal article" date="2011" name="J. Bacteriol.">
        <title>Genome sequences of eight morphologically diverse alphaproteobacteria.</title>
        <authorList>
            <consortium name="US DOE Joint Genome Institute"/>
            <person name="Brown P.J."/>
            <person name="Kysela D.T."/>
            <person name="Buechlein A."/>
            <person name="Hemmerich C."/>
            <person name="Brun Y.V."/>
        </authorList>
    </citation>
    <scope>NUCLEOTIDE SEQUENCE [LARGE SCALE GENOMIC DNA]</scope>
    <source>
        <strain evidence="2">ATCC 17100 / ATH 3.1.1 / DSM 162 / LMG 4299</strain>
    </source>
</reference>
<accession>E3I3L2</accession>
<dbReference type="EMBL" id="CP002292">
    <property type="protein sequence ID" value="ADP70359.1"/>
    <property type="molecule type" value="Genomic_DNA"/>
</dbReference>
<gene>
    <name evidence="1" type="ordered locus">Rvan_1087</name>
</gene>
<dbReference type="HOGENOM" id="CLU_2719728_0_0_5"/>
<dbReference type="RefSeq" id="WP_013418763.1">
    <property type="nucleotide sequence ID" value="NC_014664.1"/>
</dbReference>
<dbReference type="AlphaFoldDB" id="E3I3L2"/>
<evidence type="ECO:0000313" key="1">
    <source>
        <dbReference type="EMBL" id="ADP70359.1"/>
    </source>
</evidence>
<evidence type="ECO:0000313" key="2">
    <source>
        <dbReference type="Proteomes" id="UP000001399"/>
    </source>
</evidence>
<keyword evidence="2" id="KW-1185">Reference proteome</keyword>
<sequence>MSQDRVVYLPEFVVEEHLGRRLPEAIGQEFDYNGHRYRVRQRDPLRPEAEIPCELIEQPHERKMARSKSRRR</sequence>